<keyword evidence="4 7" id="KW-0418">Kinase</keyword>
<keyword evidence="7" id="KW-0479">Metal-binding</keyword>
<dbReference type="Proteomes" id="UP001597344">
    <property type="component" value="Unassembled WGS sequence"/>
</dbReference>
<evidence type="ECO:0000256" key="3">
    <source>
        <dbReference type="ARBA" id="ARBA00022741"/>
    </source>
</evidence>
<feature type="binding site" evidence="7">
    <location>
        <begin position="10"/>
        <end position="15"/>
    </location>
    <ligand>
        <name>ATP</name>
        <dbReference type="ChEBI" id="CHEBI:30616"/>
    </ligand>
</feature>
<reference evidence="9" key="1">
    <citation type="journal article" date="2019" name="Int. J. Syst. Evol. Microbiol.">
        <title>The Global Catalogue of Microorganisms (GCM) 10K type strain sequencing project: providing services to taxonomists for standard genome sequencing and annotation.</title>
        <authorList>
            <consortium name="The Broad Institute Genomics Platform"/>
            <consortium name="The Broad Institute Genome Sequencing Center for Infectious Disease"/>
            <person name="Wu L."/>
            <person name="Ma J."/>
        </authorList>
    </citation>
    <scope>NUCLEOTIDE SEQUENCE [LARGE SCALE GENOMIC DNA]</scope>
    <source>
        <strain evidence="9">DT92</strain>
    </source>
</reference>
<keyword evidence="2 7" id="KW-0808">Transferase</keyword>
<keyword evidence="3 7" id="KW-0547">Nucleotide-binding</keyword>
<sequence>MNIVLMGYMGSGKSLIGRELAKKINFKYLDLDDFIEVKEKKSIANIFKEKGEIYFRKKESQYLKEVLETYNKSIISLGGGTPCFADNLEILKQESITSIYLQTSLDELTKRLFEERSKRPLISHLQKKEDLKDFIRKHLFERSFYYNQGDLKVSTDAKNVNQVTEEILSLLS</sequence>
<dbReference type="EMBL" id="JBHUHY010000007">
    <property type="protein sequence ID" value="MFD2187166.1"/>
    <property type="molecule type" value="Genomic_DNA"/>
</dbReference>
<feature type="binding site" evidence="7">
    <location>
        <position position="32"/>
    </location>
    <ligand>
        <name>substrate</name>
    </ligand>
</feature>
<evidence type="ECO:0000256" key="2">
    <source>
        <dbReference type="ARBA" id="ARBA00022679"/>
    </source>
</evidence>
<keyword evidence="6 7" id="KW-0057">Aromatic amino acid biosynthesis</keyword>
<comment type="pathway">
    <text evidence="7">Metabolic intermediate biosynthesis; chorismate biosynthesis; chorismate from D-erythrose 4-phosphate and phosphoenolpyruvate: step 5/7.</text>
</comment>
<evidence type="ECO:0000256" key="6">
    <source>
        <dbReference type="ARBA" id="ARBA00023141"/>
    </source>
</evidence>
<dbReference type="InterPro" id="IPR031322">
    <property type="entry name" value="Shikimate/glucono_kinase"/>
</dbReference>
<feature type="binding site" evidence="7">
    <location>
        <position position="56"/>
    </location>
    <ligand>
        <name>substrate</name>
    </ligand>
</feature>
<dbReference type="Gene3D" id="3.40.50.300">
    <property type="entry name" value="P-loop containing nucleotide triphosphate hydrolases"/>
    <property type="match status" value="1"/>
</dbReference>
<protein>
    <recommendedName>
        <fullName evidence="7">Shikimate kinase</fullName>
        <shortName evidence="7">SK</shortName>
        <ecNumber evidence="7">2.7.1.71</ecNumber>
    </recommendedName>
</protein>
<comment type="subcellular location">
    <subcellularLocation>
        <location evidence="7">Cytoplasm</location>
    </subcellularLocation>
</comment>
<keyword evidence="7" id="KW-0963">Cytoplasm</keyword>
<evidence type="ECO:0000256" key="1">
    <source>
        <dbReference type="ARBA" id="ARBA00022605"/>
    </source>
</evidence>
<gene>
    <name evidence="7" type="primary">aroK</name>
    <name evidence="8" type="ORF">ACFSJT_10240</name>
</gene>
<dbReference type="RefSeq" id="WP_378320160.1">
    <property type="nucleotide sequence ID" value="NZ_JBHUHY010000007.1"/>
</dbReference>
<dbReference type="PANTHER" id="PTHR21087:SF16">
    <property type="entry name" value="SHIKIMATE KINASE 1, CHLOROPLASTIC"/>
    <property type="match status" value="1"/>
</dbReference>
<organism evidence="8 9">
    <name type="scientific">Aquimarina celericrescens</name>
    <dbReference type="NCBI Taxonomy" id="1964542"/>
    <lineage>
        <taxon>Bacteria</taxon>
        <taxon>Pseudomonadati</taxon>
        <taxon>Bacteroidota</taxon>
        <taxon>Flavobacteriia</taxon>
        <taxon>Flavobacteriales</taxon>
        <taxon>Flavobacteriaceae</taxon>
        <taxon>Aquimarina</taxon>
    </lineage>
</organism>
<feature type="binding site" evidence="7">
    <location>
        <position position="119"/>
    </location>
    <ligand>
        <name>ATP</name>
        <dbReference type="ChEBI" id="CHEBI:30616"/>
    </ligand>
</feature>
<evidence type="ECO:0000256" key="4">
    <source>
        <dbReference type="ARBA" id="ARBA00022777"/>
    </source>
</evidence>
<name>A0ABW5AYI4_9FLAO</name>
<dbReference type="HAMAP" id="MF_00109">
    <property type="entry name" value="Shikimate_kinase"/>
    <property type="match status" value="1"/>
</dbReference>
<comment type="cofactor">
    <cofactor evidence="7">
        <name>Mg(2+)</name>
        <dbReference type="ChEBI" id="CHEBI:18420"/>
    </cofactor>
    <text evidence="7">Binds 1 Mg(2+) ion per subunit.</text>
</comment>
<dbReference type="CDD" id="cd00464">
    <property type="entry name" value="SK"/>
    <property type="match status" value="1"/>
</dbReference>
<keyword evidence="7" id="KW-0460">Magnesium</keyword>
<dbReference type="SUPFAM" id="SSF52540">
    <property type="entry name" value="P-loop containing nucleoside triphosphate hydrolases"/>
    <property type="match status" value="1"/>
</dbReference>
<dbReference type="GO" id="GO:0016301">
    <property type="term" value="F:kinase activity"/>
    <property type="evidence" value="ECO:0007669"/>
    <property type="project" value="UniProtKB-KW"/>
</dbReference>
<comment type="caution">
    <text evidence="8">The sequence shown here is derived from an EMBL/GenBank/DDBJ whole genome shotgun (WGS) entry which is preliminary data.</text>
</comment>
<accession>A0ABW5AYI4</accession>
<feature type="binding site" evidence="7">
    <location>
        <position position="14"/>
    </location>
    <ligand>
        <name>Mg(2+)</name>
        <dbReference type="ChEBI" id="CHEBI:18420"/>
    </ligand>
</feature>
<keyword evidence="9" id="KW-1185">Reference proteome</keyword>
<dbReference type="Pfam" id="PF01202">
    <property type="entry name" value="SKI"/>
    <property type="match status" value="1"/>
</dbReference>
<evidence type="ECO:0000313" key="9">
    <source>
        <dbReference type="Proteomes" id="UP001597344"/>
    </source>
</evidence>
<dbReference type="InterPro" id="IPR000623">
    <property type="entry name" value="Shikimate_kinase/TSH1"/>
</dbReference>
<comment type="catalytic activity">
    <reaction evidence="7">
        <text>shikimate + ATP = 3-phosphoshikimate + ADP + H(+)</text>
        <dbReference type="Rhea" id="RHEA:13121"/>
        <dbReference type="ChEBI" id="CHEBI:15378"/>
        <dbReference type="ChEBI" id="CHEBI:30616"/>
        <dbReference type="ChEBI" id="CHEBI:36208"/>
        <dbReference type="ChEBI" id="CHEBI:145989"/>
        <dbReference type="ChEBI" id="CHEBI:456216"/>
        <dbReference type="EC" id="2.7.1.71"/>
    </reaction>
</comment>
<feature type="binding site" evidence="7">
    <location>
        <position position="142"/>
    </location>
    <ligand>
        <name>substrate</name>
    </ligand>
</feature>
<evidence type="ECO:0000256" key="7">
    <source>
        <dbReference type="HAMAP-Rule" id="MF_00109"/>
    </source>
</evidence>
<comment type="function">
    <text evidence="7">Catalyzes the specific phosphorylation of the 3-hydroxyl group of shikimic acid using ATP as a cosubstrate.</text>
</comment>
<evidence type="ECO:0000256" key="5">
    <source>
        <dbReference type="ARBA" id="ARBA00022840"/>
    </source>
</evidence>
<dbReference type="PRINTS" id="PR01100">
    <property type="entry name" value="SHIKIMTKNASE"/>
</dbReference>
<dbReference type="PANTHER" id="PTHR21087">
    <property type="entry name" value="SHIKIMATE KINASE"/>
    <property type="match status" value="1"/>
</dbReference>
<keyword evidence="1 7" id="KW-0028">Amino-acid biosynthesis</keyword>
<keyword evidence="5 7" id="KW-0067">ATP-binding</keyword>
<comment type="caution">
    <text evidence="7">Lacks conserved residue(s) required for the propagation of feature annotation.</text>
</comment>
<feature type="binding site" evidence="7">
    <location>
        <position position="79"/>
    </location>
    <ligand>
        <name>substrate</name>
    </ligand>
</feature>
<comment type="similarity">
    <text evidence="7">Belongs to the shikimate kinase family.</text>
</comment>
<evidence type="ECO:0000313" key="8">
    <source>
        <dbReference type="EMBL" id="MFD2187166.1"/>
    </source>
</evidence>
<comment type="subunit">
    <text evidence="7">Monomer.</text>
</comment>
<dbReference type="EC" id="2.7.1.71" evidence="7"/>
<dbReference type="InterPro" id="IPR027417">
    <property type="entry name" value="P-loop_NTPase"/>
</dbReference>
<proteinExistence type="inferred from homology"/>